<feature type="non-terminal residue" evidence="1">
    <location>
        <position position="356"/>
    </location>
</feature>
<keyword evidence="2" id="KW-1185">Reference proteome</keyword>
<comment type="caution">
    <text evidence="1">The sequence shown here is derived from an EMBL/GenBank/DDBJ whole genome shotgun (WGS) entry which is preliminary data.</text>
</comment>
<dbReference type="RefSeq" id="WP_378775360.1">
    <property type="nucleotide sequence ID" value="NZ_JBHTMX010000063.1"/>
</dbReference>
<gene>
    <name evidence="1" type="ORF">ACFQ4O_08990</name>
</gene>
<dbReference type="EMBL" id="JBHTMX010000063">
    <property type="protein sequence ID" value="MFD1332132.1"/>
    <property type="molecule type" value="Genomic_DNA"/>
</dbReference>
<organism evidence="1 2">
    <name type="scientific">Methylopila musalis</name>
    <dbReference type="NCBI Taxonomy" id="1134781"/>
    <lineage>
        <taxon>Bacteria</taxon>
        <taxon>Pseudomonadati</taxon>
        <taxon>Pseudomonadota</taxon>
        <taxon>Alphaproteobacteria</taxon>
        <taxon>Hyphomicrobiales</taxon>
        <taxon>Methylopilaceae</taxon>
        <taxon>Methylopila</taxon>
    </lineage>
</organism>
<protein>
    <submittedName>
        <fullName evidence="1">Glycosyltransferase</fullName>
    </submittedName>
</protein>
<accession>A0ABW3Z8N2</accession>
<sequence length="356" mass="37507">MTRVLLAWEGGAGRGHLLHLRAVAEALGDRFVFDAALCRMEHAGEIAPLCDAVFQGAALYDREPRRRGPGAVGAATWGEFMGDMGFGDAEVLRVQIGWWIAAIEARGADLVAADFAPCALLAARALGLPTIVTGVGYAVPPPDLAVFPVFLSDRTARLHDEAAMVAAVNAAGAGFGLTPIARLAEVYRADVALVRTLPMLDPYDGLRTDPLAPPLADVPAAPSDGEGDEVFAYFSTTERDDAALMEAICDLGKPVRLFLPRADDALADALAARGVIVERAPVPVDLIARRSRLALHAGQHGALCMALACGLPQVAAPQHLEQLYHARRAEAAGVLTVLPRAERDPAALRAAIRAAF</sequence>
<reference evidence="2" key="1">
    <citation type="journal article" date="2019" name="Int. J. Syst. Evol. Microbiol.">
        <title>The Global Catalogue of Microorganisms (GCM) 10K type strain sequencing project: providing services to taxonomists for standard genome sequencing and annotation.</title>
        <authorList>
            <consortium name="The Broad Institute Genomics Platform"/>
            <consortium name="The Broad Institute Genome Sequencing Center for Infectious Disease"/>
            <person name="Wu L."/>
            <person name="Ma J."/>
        </authorList>
    </citation>
    <scope>NUCLEOTIDE SEQUENCE [LARGE SCALE GENOMIC DNA]</scope>
    <source>
        <strain evidence="2">CCUG 61696</strain>
    </source>
</reference>
<dbReference type="Proteomes" id="UP001597171">
    <property type="component" value="Unassembled WGS sequence"/>
</dbReference>
<dbReference type="SUPFAM" id="SSF53756">
    <property type="entry name" value="UDP-Glycosyltransferase/glycogen phosphorylase"/>
    <property type="match status" value="1"/>
</dbReference>
<proteinExistence type="predicted"/>
<dbReference type="Gene3D" id="3.40.50.2000">
    <property type="entry name" value="Glycogen Phosphorylase B"/>
    <property type="match status" value="2"/>
</dbReference>
<evidence type="ECO:0000313" key="2">
    <source>
        <dbReference type="Proteomes" id="UP001597171"/>
    </source>
</evidence>
<evidence type="ECO:0000313" key="1">
    <source>
        <dbReference type="EMBL" id="MFD1332132.1"/>
    </source>
</evidence>
<name>A0ABW3Z8N2_9HYPH</name>